<evidence type="ECO:0000259" key="1">
    <source>
        <dbReference type="Pfam" id="PF01738"/>
    </source>
</evidence>
<protein>
    <submittedName>
        <fullName evidence="2">Dienelactone hydrolase family protein</fullName>
        <ecNumber evidence="2">3.1.-.-</ecNumber>
    </submittedName>
</protein>
<evidence type="ECO:0000313" key="2">
    <source>
        <dbReference type="EMBL" id="MFC5985202.1"/>
    </source>
</evidence>
<proteinExistence type="predicted"/>
<feature type="domain" description="Dienelactone hydrolase" evidence="1">
    <location>
        <begin position="126"/>
        <end position="301"/>
    </location>
</feature>
<accession>A0ABW1IJI1</accession>
<dbReference type="InterPro" id="IPR002925">
    <property type="entry name" value="Dienelactn_hydro"/>
</dbReference>
<dbReference type="Gene3D" id="3.40.50.1820">
    <property type="entry name" value="alpha/beta hydrolase"/>
    <property type="match status" value="1"/>
</dbReference>
<dbReference type="EMBL" id="JBHSQV010000010">
    <property type="protein sequence ID" value="MFC5985202.1"/>
    <property type="molecule type" value="Genomic_DNA"/>
</dbReference>
<organism evidence="2 3">
    <name type="scientific">Marinicrinis lubricantis</name>
    <dbReference type="NCBI Taxonomy" id="2086470"/>
    <lineage>
        <taxon>Bacteria</taxon>
        <taxon>Bacillati</taxon>
        <taxon>Bacillota</taxon>
        <taxon>Bacilli</taxon>
        <taxon>Bacillales</taxon>
        <taxon>Paenibacillaceae</taxon>
    </lineage>
</organism>
<reference evidence="3" key="1">
    <citation type="journal article" date="2019" name="Int. J. Syst. Evol. Microbiol.">
        <title>The Global Catalogue of Microorganisms (GCM) 10K type strain sequencing project: providing services to taxonomists for standard genome sequencing and annotation.</title>
        <authorList>
            <consortium name="The Broad Institute Genomics Platform"/>
            <consortium name="The Broad Institute Genome Sequencing Center for Infectious Disease"/>
            <person name="Wu L."/>
            <person name="Ma J."/>
        </authorList>
    </citation>
    <scope>NUCLEOTIDE SEQUENCE [LARGE SCALE GENOMIC DNA]</scope>
    <source>
        <strain evidence="3">CCM 8749</strain>
    </source>
</reference>
<dbReference type="PANTHER" id="PTHR22946">
    <property type="entry name" value="DIENELACTONE HYDROLASE DOMAIN-CONTAINING PROTEIN-RELATED"/>
    <property type="match status" value="1"/>
</dbReference>
<dbReference type="Pfam" id="PF01738">
    <property type="entry name" value="DLH"/>
    <property type="match status" value="1"/>
</dbReference>
<dbReference type="GO" id="GO:0016787">
    <property type="term" value="F:hydrolase activity"/>
    <property type="evidence" value="ECO:0007669"/>
    <property type="project" value="UniProtKB-KW"/>
</dbReference>
<comment type="caution">
    <text evidence="2">The sequence shown here is derived from an EMBL/GenBank/DDBJ whole genome shotgun (WGS) entry which is preliminary data.</text>
</comment>
<dbReference type="InterPro" id="IPR050261">
    <property type="entry name" value="FrsA_esterase"/>
</dbReference>
<dbReference type="PANTHER" id="PTHR22946:SF8">
    <property type="entry name" value="ACETYL XYLAN ESTERASE DOMAIN-CONTAINING PROTEIN"/>
    <property type="match status" value="1"/>
</dbReference>
<dbReference type="InterPro" id="IPR029058">
    <property type="entry name" value="AB_hydrolase_fold"/>
</dbReference>
<dbReference type="EC" id="3.1.-.-" evidence="2"/>
<evidence type="ECO:0000313" key="3">
    <source>
        <dbReference type="Proteomes" id="UP001596250"/>
    </source>
</evidence>
<dbReference type="RefSeq" id="WP_379891811.1">
    <property type="nucleotide sequence ID" value="NZ_CBCSCT010000003.1"/>
</dbReference>
<gene>
    <name evidence="2" type="ORF">ACFPXP_01785</name>
</gene>
<sequence length="339" mass="37781">MNVLDAYLEDLYEAHKTGHLLNQSMEFAERAYLLKQTLQQKLGDFPDLGGPLEASVLERHECGEYARELVEYRTDRNLRIRTYVLIPADLSGPAPAVLACHGHGYGHNEAVGLNEDGSSESDRPSGHKHFALQLVRQGFVVFVPELAGFGQRRLDRDRVKGPREANSCFALSAHLLMYGKTLAGLRVFEARRTLDYLFTRSEVDTERIGIMGFSGGGMVAAFTAALDERVRAAVICGYTSTFLGSILRTNHCIDNYVPGLLTAAEMPELIGLIAPRPLLIDSGSHDPLFPRDHVHMAKHVLEEIYTEQSAMDRLDFHLFDGVHEIGDGMPYAWLKEKLT</sequence>
<keyword evidence="3" id="KW-1185">Reference proteome</keyword>
<dbReference type="Proteomes" id="UP001596250">
    <property type="component" value="Unassembled WGS sequence"/>
</dbReference>
<dbReference type="SUPFAM" id="SSF53474">
    <property type="entry name" value="alpha/beta-Hydrolases"/>
    <property type="match status" value="1"/>
</dbReference>
<name>A0ABW1IJI1_9BACL</name>
<keyword evidence="2" id="KW-0378">Hydrolase</keyword>